<evidence type="ECO:0000313" key="1">
    <source>
        <dbReference type="EMBL" id="RIH83443.1"/>
    </source>
</evidence>
<reference evidence="1 2" key="1">
    <citation type="submission" date="2018-08" db="EMBL/GenBank/DDBJ databases">
        <title>Meiothermus terrae DSM 26712 genome sequencing project.</title>
        <authorList>
            <person name="Da Costa M.S."/>
            <person name="Albuquerque L."/>
            <person name="Raposo P."/>
            <person name="Froufe H.J.C."/>
            <person name="Barroso C.S."/>
            <person name="Egas C."/>
        </authorList>
    </citation>
    <scope>NUCLEOTIDE SEQUENCE [LARGE SCALE GENOMIC DNA]</scope>
    <source>
        <strain evidence="1 2">DSM 26712</strain>
    </source>
</reference>
<name>A0A399EJ35_9DEIN</name>
<dbReference type="Proteomes" id="UP000265715">
    <property type="component" value="Unassembled WGS sequence"/>
</dbReference>
<keyword evidence="2" id="KW-1185">Reference proteome</keyword>
<proteinExistence type="predicted"/>
<accession>A0A399EJ35</accession>
<organism evidence="1 2">
    <name type="scientific">Calidithermus terrae</name>
    <dbReference type="NCBI Taxonomy" id="1408545"/>
    <lineage>
        <taxon>Bacteria</taxon>
        <taxon>Thermotogati</taxon>
        <taxon>Deinococcota</taxon>
        <taxon>Deinococci</taxon>
        <taxon>Thermales</taxon>
        <taxon>Thermaceae</taxon>
        <taxon>Calidithermus</taxon>
    </lineage>
</organism>
<protein>
    <submittedName>
        <fullName evidence="1">Uncharacterized protein</fullName>
    </submittedName>
</protein>
<dbReference type="EMBL" id="QXDL01000092">
    <property type="protein sequence ID" value="RIH83443.1"/>
    <property type="molecule type" value="Genomic_DNA"/>
</dbReference>
<evidence type="ECO:0000313" key="2">
    <source>
        <dbReference type="Proteomes" id="UP000265715"/>
    </source>
</evidence>
<sequence>MSTKVNVAIPLKVPWCLSPSVSAFRVEVTENDAAEVAFDVYDLSGRDGVEDLEFLRVVMEFPGGQWVRMYPVIDDDDPDLLGRFDWGGVPSFFDATRSPHETGEEFRSAWRAMGVCPDPDVYEIESSTWLGESGAGRFGCRHFLVRGREMWVEVLALGYSWRWHRPARPPERG</sequence>
<gene>
    <name evidence="1" type="ORF">Mterra_02279</name>
</gene>
<comment type="caution">
    <text evidence="1">The sequence shown here is derived from an EMBL/GenBank/DDBJ whole genome shotgun (WGS) entry which is preliminary data.</text>
</comment>
<dbReference type="AlphaFoldDB" id="A0A399EJ35"/>